<keyword evidence="2" id="KW-0282">Flagellum</keyword>
<dbReference type="RefSeq" id="WP_066395382.1">
    <property type="nucleotide sequence ID" value="NZ_JAGIKZ010000008.1"/>
</dbReference>
<comment type="caution">
    <text evidence="2">The sequence shown here is derived from an EMBL/GenBank/DDBJ whole genome shotgun (WGS) entry which is preliminary data.</text>
</comment>
<name>A0ABS4REK3_9BACI</name>
<feature type="coiled-coil region" evidence="1">
    <location>
        <begin position="8"/>
        <end position="68"/>
    </location>
</feature>
<dbReference type="EMBL" id="JAGIKZ010000008">
    <property type="protein sequence ID" value="MBP2241336.1"/>
    <property type="molecule type" value="Genomic_DNA"/>
</dbReference>
<dbReference type="Proteomes" id="UP001519293">
    <property type="component" value="Unassembled WGS sequence"/>
</dbReference>
<sequence>MNEKTILKDELLNMLAEIADQLEDLENILEANLAKARQNATDNHLENLKDCENKITALERKIDKKQTSDEEMYLSNGLNRKKGLKLELGF</sequence>
<reference evidence="2 3" key="1">
    <citation type="submission" date="2021-03" db="EMBL/GenBank/DDBJ databases">
        <title>Genomic Encyclopedia of Type Strains, Phase IV (KMG-IV): sequencing the most valuable type-strain genomes for metagenomic binning, comparative biology and taxonomic classification.</title>
        <authorList>
            <person name="Goeker M."/>
        </authorList>
    </citation>
    <scope>NUCLEOTIDE SEQUENCE [LARGE SCALE GENOMIC DNA]</scope>
    <source>
        <strain evidence="2 3">DSM 26675</strain>
    </source>
</reference>
<gene>
    <name evidence="2" type="ORF">J2Z40_001898</name>
</gene>
<organism evidence="2 3">
    <name type="scientific">Cytobacillus eiseniae</name>
    <dbReference type="NCBI Taxonomy" id="762947"/>
    <lineage>
        <taxon>Bacteria</taxon>
        <taxon>Bacillati</taxon>
        <taxon>Bacillota</taxon>
        <taxon>Bacilli</taxon>
        <taxon>Bacillales</taxon>
        <taxon>Bacillaceae</taxon>
        <taxon>Cytobacillus</taxon>
    </lineage>
</organism>
<evidence type="ECO:0000313" key="3">
    <source>
        <dbReference type="Proteomes" id="UP001519293"/>
    </source>
</evidence>
<keyword evidence="2" id="KW-0966">Cell projection</keyword>
<keyword evidence="1" id="KW-0175">Coiled coil</keyword>
<keyword evidence="2" id="KW-0969">Cilium</keyword>
<evidence type="ECO:0000313" key="2">
    <source>
        <dbReference type="EMBL" id="MBP2241336.1"/>
    </source>
</evidence>
<accession>A0ABS4REK3</accession>
<evidence type="ECO:0000256" key="1">
    <source>
        <dbReference type="SAM" id="Coils"/>
    </source>
</evidence>
<protein>
    <submittedName>
        <fullName evidence="2">Flagellar motility protein MotE (MotC chaperone)</fullName>
    </submittedName>
</protein>
<proteinExistence type="predicted"/>
<keyword evidence="3" id="KW-1185">Reference proteome</keyword>